<dbReference type="GO" id="GO:0003700">
    <property type="term" value="F:DNA-binding transcription factor activity"/>
    <property type="evidence" value="ECO:0007669"/>
    <property type="project" value="UniProtKB-ARBA"/>
</dbReference>
<keyword evidence="2" id="KW-0217">Developmental protein</keyword>
<dbReference type="InterPro" id="IPR036388">
    <property type="entry name" value="WH-like_DNA-bd_sf"/>
</dbReference>
<keyword evidence="7 8" id="KW-0539">Nucleus</keyword>
<keyword evidence="3" id="KW-0597">Phosphoprotein</keyword>
<dbReference type="EMBL" id="WIXP02000001">
    <property type="protein sequence ID" value="KAF6217252.1"/>
    <property type="molecule type" value="Genomic_DNA"/>
</dbReference>
<evidence type="ECO:0000313" key="10">
    <source>
        <dbReference type="Proteomes" id="UP000466442"/>
    </source>
</evidence>
<dbReference type="GO" id="GO:0048749">
    <property type="term" value="P:compound eye development"/>
    <property type="evidence" value="ECO:0007669"/>
    <property type="project" value="UniProtKB-ARBA"/>
</dbReference>
<sequence length="282" mass="31734">MASLYADTSALMADVAANGKLNLKEMASLYSSVASKVGSQPKRPVRQLSIQEKLDAIQRVHEGESKASVARIIGVPESTLRGWCKNEDKLHAMASKTSPSPEPIPYDKEGPSDVKRFKLDQEVVARKSEFDESLMFWLGAQHNATVSQAQDAAKYTLDNSSWFWRWYKHYGFQPNKEMVEPLPLVKSKSTLDTVLLNLNNNNVQQEEAKENQGSDEEDDPPETAAEALKHGERFLRWLECCSDPSVTAVQLLQFRYLLNNVKNCAERRANKLKPAAPRAKRK</sequence>
<dbReference type="Proteomes" id="UP000466442">
    <property type="component" value="Linkage Group LG1"/>
</dbReference>
<keyword evidence="4" id="KW-0805">Transcription regulation</keyword>
<evidence type="ECO:0000256" key="1">
    <source>
        <dbReference type="ARBA" id="ARBA00004123"/>
    </source>
</evidence>
<dbReference type="InterPro" id="IPR007889">
    <property type="entry name" value="HTH_Psq"/>
</dbReference>
<gene>
    <name evidence="9" type="ORF">GE061_001606</name>
</gene>
<dbReference type="Pfam" id="PF04218">
    <property type="entry name" value="CENP-B_N"/>
    <property type="match status" value="1"/>
</dbReference>
<dbReference type="InterPro" id="IPR051839">
    <property type="entry name" value="RD_transcriptional_regulator"/>
</dbReference>
<keyword evidence="6" id="KW-0804">Transcription</keyword>
<dbReference type="PANTHER" id="PTHR33215">
    <property type="entry name" value="PROTEIN DISTAL ANTENNA"/>
    <property type="match status" value="1"/>
</dbReference>
<dbReference type="InterPro" id="IPR009057">
    <property type="entry name" value="Homeodomain-like_sf"/>
</dbReference>
<evidence type="ECO:0000313" key="9">
    <source>
        <dbReference type="EMBL" id="KAF6217252.1"/>
    </source>
</evidence>
<dbReference type="GO" id="GO:0007469">
    <property type="term" value="P:antennal development"/>
    <property type="evidence" value="ECO:0007669"/>
    <property type="project" value="UniProtKB-ARBA"/>
</dbReference>
<dbReference type="GO" id="GO:0021556">
    <property type="term" value="P:central nervous system formation"/>
    <property type="evidence" value="ECO:0007669"/>
    <property type="project" value="UniProtKB-ARBA"/>
</dbReference>
<protein>
    <submittedName>
        <fullName evidence="9">Uncharacterized protein</fullName>
    </submittedName>
</protein>
<dbReference type="Gene3D" id="1.10.10.10">
    <property type="entry name" value="Winged helix-like DNA-binding domain superfamily/Winged helix DNA-binding domain"/>
    <property type="match status" value="1"/>
</dbReference>
<comment type="caution">
    <text evidence="9">The sequence shown here is derived from an EMBL/GenBank/DDBJ whole genome shotgun (WGS) entry which is preliminary data.</text>
</comment>
<reference evidence="9" key="1">
    <citation type="journal article" date="2021" name="Mol. Ecol. Resour.">
        <title>Apolygus lucorum genome provides insights into omnivorousness and mesophyll feeding.</title>
        <authorList>
            <person name="Liu Y."/>
            <person name="Liu H."/>
            <person name="Wang H."/>
            <person name="Huang T."/>
            <person name="Liu B."/>
            <person name="Yang B."/>
            <person name="Yin L."/>
            <person name="Li B."/>
            <person name="Zhang Y."/>
            <person name="Zhang S."/>
            <person name="Jiang F."/>
            <person name="Zhang X."/>
            <person name="Ren Y."/>
            <person name="Wang B."/>
            <person name="Wang S."/>
            <person name="Lu Y."/>
            <person name="Wu K."/>
            <person name="Fan W."/>
            <person name="Wang G."/>
        </authorList>
    </citation>
    <scope>NUCLEOTIDE SEQUENCE</scope>
    <source>
        <strain evidence="9">12Hb</strain>
    </source>
</reference>
<feature type="DNA-binding region" description="H-T-H motif" evidence="8">
    <location>
        <begin position="66"/>
        <end position="86"/>
    </location>
</feature>
<keyword evidence="5 8" id="KW-0238">DNA-binding</keyword>
<comment type="subcellular location">
    <subcellularLocation>
        <location evidence="1 8">Nucleus</location>
    </subcellularLocation>
</comment>
<dbReference type="GO" id="GO:0007379">
    <property type="term" value="P:segment specification"/>
    <property type="evidence" value="ECO:0007669"/>
    <property type="project" value="UniProtKB-ARBA"/>
</dbReference>
<evidence type="ECO:0000256" key="6">
    <source>
        <dbReference type="ARBA" id="ARBA00023163"/>
    </source>
</evidence>
<evidence type="ECO:0000256" key="7">
    <source>
        <dbReference type="ARBA" id="ARBA00023242"/>
    </source>
</evidence>
<dbReference type="GO" id="GO:0003677">
    <property type="term" value="F:DNA binding"/>
    <property type="evidence" value="ECO:0007669"/>
    <property type="project" value="UniProtKB-UniRule"/>
</dbReference>
<dbReference type="FunFam" id="1.10.10.10:FF:000293">
    <property type="entry name" value="Tigger transposable element-derived protein 5"/>
    <property type="match status" value="1"/>
</dbReference>
<evidence type="ECO:0000256" key="5">
    <source>
        <dbReference type="ARBA" id="ARBA00023125"/>
    </source>
</evidence>
<evidence type="ECO:0000256" key="8">
    <source>
        <dbReference type="PROSITE-ProRule" id="PRU00320"/>
    </source>
</evidence>
<accession>A0A6A4KKW8</accession>
<evidence type="ECO:0000256" key="4">
    <source>
        <dbReference type="ARBA" id="ARBA00023015"/>
    </source>
</evidence>
<dbReference type="PROSITE" id="PS50960">
    <property type="entry name" value="HTH_PSQ"/>
    <property type="match status" value="1"/>
</dbReference>
<dbReference type="GO" id="GO:0005634">
    <property type="term" value="C:nucleus"/>
    <property type="evidence" value="ECO:0007669"/>
    <property type="project" value="UniProtKB-SubCell"/>
</dbReference>
<dbReference type="AlphaFoldDB" id="A0A6A4KKW8"/>
<name>A0A6A4KKW8_APOLU</name>
<dbReference type="PANTHER" id="PTHR33215:SF13">
    <property type="entry name" value="PROTEIN DISTAL ANTENNA"/>
    <property type="match status" value="1"/>
</dbReference>
<dbReference type="SUPFAM" id="SSF46689">
    <property type="entry name" value="Homeodomain-like"/>
    <property type="match status" value="1"/>
</dbReference>
<evidence type="ECO:0000256" key="2">
    <source>
        <dbReference type="ARBA" id="ARBA00022473"/>
    </source>
</evidence>
<dbReference type="OrthoDB" id="6624814at2759"/>
<keyword evidence="10" id="KW-1185">Reference proteome</keyword>
<organism evidence="9 10">
    <name type="scientific">Apolygus lucorum</name>
    <name type="common">Small green plant bug</name>
    <name type="synonym">Lygocoris lucorum</name>
    <dbReference type="NCBI Taxonomy" id="248454"/>
    <lineage>
        <taxon>Eukaryota</taxon>
        <taxon>Metazoa</taxon>
        <taxon>Ecdysozoa</taxon>
        <taxon>Arthropoda</taxon>
        <taxon>Hexapoda</taxon>
        <taxon>Insecta</taxon>
        <taxon>Pterygota</taxon>
        <taxon>Neoptera</taxon>
        <taxon>Paraneoptera</taxon>
        <taxon>Hemiptera</taxon>
        <taxon>Heteroptera</taxon>
        <taxon>Panheteroptera</taxon>
        <taxon>Cimicomorpha</taxon>
        <taxon>Miridae</taxon>
        <taxon>Mirini</taxon>
        <taxon>Apolygus</taxon>
    </lineage>
</organism>
<evidence type="ECO:0000256" key="3">
    <source>
        <dbReference type="ARBA" id="ARBA00022553"/>
    </source>
</evidence>
<proteinExistence type="predicted"/>